<keyword evidence="2" id="KW-0732">Signal</keyword>
<dbReference type="InterPro" id="IPR025641">
    <property type="entry name" value="DUF4340"/>
</dbReference>
<feature type="signal peptide" evidence="2">
    <location>
        <begin position="1"/>
        <end position="18"/>
    </location>
</feature>
<dbReference type="RefSeq" id="WP_264712481.1">
    <property type="nucleotide sequence ID" value="NZ_JAPDNT010000002.1"/>
</dbReference>
<evidence type="ECO:0000256" key="2">
    <source>
        <dbReference type="SAM" id="SignalP"/>
    </source>
</evidence>
<feature type="region of interest" description="Disordered" evidence="1">
    <location>
        <begin position="329"/>
        <end position="358"/>
    </location>
</feature>
<accession>A0AA41YI19</accession>
<evidence type="ECO:0000259" key="3">
    <source>
        <dbReference type="Pfam" id="PF14238"/>
    </source>
</evidence>
<feature type="domain" description="DUF4340" evidence="3">
    <location>
        <begin position="73"/>
        <end position="252"/>
    </location>
</feature>
<dbReference type="Proteomes" id="UP001165679">
    <property type="component" value="Unassembled WGS sequence"/>
</dbReference>
<gene>
    <name evidence="4" type="ORF">OL599_04675</name>
</gene>
<comment type="caution">
    <text evidence="4">The sequence shown here is derived from an EMBL/GenBank/DDBJ whole genome shotgun (WGS) entry which is preliminary data.</text>
</comment>
<organism evidence="4 5">
    <name type="scientific">Limobrevibacterium gyesilva</name>
    <dbReference type="NCBI Taxonomy" id="2991712"/>
    <lineage>
        <taxon>Bacteria</taxon>
        <taxon>Pseudomonadati</taxon>
        <taxon>Pseudomonadota</taxon>
        <taxon>Alphaproteobacteria</taxon>
        <taxon>Acetobacterales</taxon>
        <taxon>Acetobacteraceae</taxon>
        <taxon>Limobrevibacterium</taxon>
    </lineage>
</organism>
<reference evidence="4" key="2">
    <citation type="submission" date="2022-10" db="EMBL/GenBank/DDBJ databases">
        <authorList>
            <person name="Trinh H.N."/>
        </authorList>
    </citation>
    <scope>NUCLEOTIDE SEQUENCE</scope>
    <source>
        <strain evidence="4">RN2-1</strain>
    </source>
</reference>
<dbReference type="AlphaFoldDB" id="A0AA41YI19"/>
<feature type="chain" id="PRO_5041309418" evidence="2">
    <location>
        <begin position="19"/>
        <end position="358"/>
    </location>
</feature>
<keyword evidence="5" id="KW-1185">Reference proteome</keyword>
<dbReference type="Pfam" id="PF14238">
    <property type="entry name" value="DUF4340"/>
    <property type="match status" value="1"/>
</dbReference>
<proteinExistence type="predicted"/>
<dbReference type="EMBL" id="JAPDNT010000002">
    <property type="protein sequence ID" value="MCW3473864.1"/>
    <property type="molecule type" value="Genomic_DNA"/>
</dbReference>
<protein>
    <submittedName>
        <fullName evidence="4">DUF4340 domain-containing protein</fullName>
    </submittedName>
</protein>
<reference evidence="4" key="1">
    <citation type="submission" date="2022-09" db="EMBL/GenBank/DDBJ databases">
        <title>Rhodovastum sp. nov. RN2-1 isolated from soil in Seongnam, South Korea.</title>
        <authorList>
            <person name="Le N.T."/>
        </authorList>
    </citation>
    <scope>NUCLEOTIDE SEQUENCE</scope>
    <source>
        <strain evidence="4">RN2-1</strain>
    </source>
</reference>
<evidence type="ECO:0000313" key="4">
    <source>
        <dbReference type="EMBL" id="MCW3473864.1"/>
    </source>
</evidence>
<evidence type="ECO:0000313" key="5">
    <source>
        <dbReference type="Proteomes" id="UP001165679"/>
    </source>
</evidence>
<sequence length="358" mass="38485">MKPRNTLILAAVAAAALAAGWQFGLRTTPVGQMEVAPGSLVFPGLAAKLQDARRIEVTHQGKTMVIAQENGKWGLADRGGFPVQADKLRELLTGLTELRITEPRTSDPAQYSRLGVEDAQPPTSNSNLLRVLDSNGKPIAELIVGHRRVRTQGNVPESIYVRRPGEAGSWLAEGRLPVDADPQLWFDRDIANIDHARIATIEVKRGDATLEFGRDGDKLTLKSPAEHPKLDEYRLEDIGRGLEALTLTDVKPAAQQSGEKIGTAVMTTTDGLKVTVTVFKADKDIWAQFAATGEDKAKAEAEALQARVAGWTYQVGSWKEKAFVPTLDDLKASEPAPAAATPQPGSPPADDAAKPAVQ</sequence>
<evidence type="ECO:0000256" key="1">
    <source>
        <dbReference type="SAM" id="MobiDB-lite"/>
    </source>
</evidence>
<name>A0AA41YI19_9PROT</name>